<gene>
    <name evidence="4" type="ORF">HQ865_10150</name>
</gene>
<protein>
    <submittedName>
        <fullName evidence="4">ATP-binding cassette domain-containing protein</fullName>
    </submittedName>
</protein>
<dbReference type="Gene3D" id="3.40.50.300">
    <property type="entry name" value="P-loop containing nucleotide triphosphate hydrolases"/>
    <property type="match status" value="1"/>
</dbReference>
<dbReference type="AlphaFoldDB" id="A0A7D4Q9F1"/>
<dbReference type="GO" id="GO:0005524">
    <property type="term" value="F:ATP binding"/>
    <property type="evidence" value="ECO:0007669"/>
    <property type="project" value="UniProtKB-KW"/>
</dbReference>
<sequence>MIVAEIHKKLTAGHGQVDLQVKLQAEKGSITVIHGPSGAGKTTFLKIIAGLTHANQGLVVIDDQVWLDTANGINLLPQQRKAGFVFQNYALFPNMTVRRHLEYATSDALWITELLKIGGLDGLADRKPDYLSGGQQQRLAILRAMANKPALLLMDEPFSALDAKTKAGLLADLKQLWDKLQTTVIIVSHNLQELAGIATGELYIES</sequence>
<dbReference type="InterPro" id="IPR050334">
    <property type="entry name" value="Molybdenum_import_ModC"/>
</dbReference>
<name>A0A7D4Q9F1_9SPHI</name>
<organism evidence="4 5">
    <name type="scientific">Mucilaginibacter mali</name>
    <dbReference type="NCBI Taxonomy" id="2740462"/>
    <lineage>
        <taxon>Bacteria</taxon>
        <taxon>Pseudomonadati</taxon>
        <taxon>Bacteroidota</taxon>
        <taxon>Sphingobacteriia</taxon>
        <taxon>Sphingobacteriales</taxon>
        <taxon>Sphingobacteriaceae</taxon>
        <taxon>Mucilaginibacter</taxon>
    </lineage>
</organism>
<accession>A0A7D4Q9F1</accession>
<dbReference type="InterPro" id="IPR003439">
    <property type="entry name" value="ABC_transporter-like_ATP-bd"/>
</dbReference>
<evidence type="ECO:0000313" key="5">
    <source>
        <dbReference type="Proteomes" id="UP000505355"/>
    </source>
</evidence>
<proteinExistence type="predicted"/>
<dbReference type="SMART" id="SM00382">
    <property type="entry name" value="AAA"/>
    <property type="match status" value="1"/>
</dbReference>
<dbReference type="RefSeq" id="WP_173414795.1">
    <property type="nucleotide sequence ID" value="NZ_CP054139.1"/>
</dbReference>
<keyword evidence="5" id="KW-1185">Reference proteome</keyword>
<keyword evidence="1" id="KW-0547">Nucleotide-binding</keyword>
<evidence type="ECO:0000256" key="2">
    <source>
        <dbReference type="ARBA" id="ARBA00022840"/>
    </source>
</evidence>
<dbReference type="Proteomes" id="UP000505355">
    <property type="component" value="Chromosome"/>
</dbReference>
<dbReference type="PROSITE" id="PS50893">
    <property type="entry name" value="ABC_TRANSPORTER_2"/>
    <property type="match status" value="1"/>
</dbReference>
<dbReference type="KEGG" id="mmab:HQ865_10150"/>
<dbReference type="PANTHER" id="PTHR43514">
    <property type="entry name" value="ABC TRANSPORTER I FAMILY MEMBER 10"/>
    <property type="match status" value="1"/>
</dbReference>
<dbReference type="InterPro" id="IPR003593">
    <property type="entry name" value="AAA+_ATPase"/>
</dbReference>
<dbReference type="EMBL" id="CP054139">
    <property type="protein sequence ID" value="QKJ30105.1"/>
    <property type="molecule type" value="Genomic_DNA"/>
</dbReference>
<dbReference type="PROSITE" id="PS00211">
    <property type="entry name" value="ABC_TRANSPORTER_1"/>
    <property type="match status" value="1"/>
</dbReference>
<evidence type="ECO:0000313" key="4">
    <source>
        <dbReference type="EMBL" id="QKJ30105.1"/>
    </source>
</evidence>
<dbReference type="Pfam" id="PF00005">
    <property type="entry name" value="ABC_tran"/>
    <property type="match status" value="1"/>
</dbReference>
<dbReference type="GO" id="GO:0016887">
    <property type="term" value="F:ATP hydrolysis activity"/>
    <property type="evidence" value="ECO:0007669"/>
    <property type="project" value="InterPro"/>
</dbReference>
<keyword evidence="2 4" id="KW-0067">ATP-binding</keyword>
<dbReference type="InterPro" id="IPR017871">
    <property type="entry name" value="ABC_transporter-like_CS"/>
</dbReference>
<evidence type="ECO:0000256" key="1">
    <source>
        <dbReference type="ARBA" id="ARBA00022741"/>
    </source>
</evidence>
<evidence type="ECO:0000259" key="3">
    <source>
        <dbReference type="PROSITE" id="PS50893"/>
    </source>
</evidence>
<dbReference type="InterPro" id="IPR027417">
    <property type="entry name" value="P-loop_NTPase"/>
</dbReference>
<dbReference type="SUPFAM" id="SSF52540">
    <property type="entry name" value="P-loop containing nucleoside triphosphate hydrolases"/>
    <property type="match status" value="1"/>
</dbReference>
<reference evidence="4 5" key="1">
    <citation type="submission" date="2020-05" db="EMBL/GenBank/DDBJ databases">
        <title>Mucilaginibacter mali sp. nov.</title>
        <authorList>
            <person name="Kim H.S."/>
            <person name="Lee K.C."/>
            <person name="Suh M.K."/>
            <person name="Kim J.-S."/>
            <person name="Han K.-I."/>
            <person name="Eom M.K."/>
            <person name="Shin Y.K."/>
            <person name="Lee J.-S."/>
        </authorList>
    </citation>
    <scope>NUCLEOTIDE SEQUENCE [LARGE SCALE GENOMIC DNA]</scope>
    <source>
        <strain evidence="4 5">G2-14</strain>
    </source>
</reference>
<dbReference type="PANTHER" id="PTHR43514:SF4">
    <property type="entry name" value="ABC TRANSPORTER I FAMILY MEMBER 10"/>
    <property type="match status" value="1"/>
</dbReference>
<feature type="domain" description="ABC transporter" evidence="3">
    <location>
        <begin position="1"/>
        <end position="206"/>
    </location>
</feature>